<evidence type="ECO:0000313" key="2">
    <source>
        <dbReference type="EMBL" id="KKQ83966.1"/>
    </source>
</evidence>
<name>A0A0G0P3U1_9BACT</name>
<protein>
    <submittedName>
        <fullName evidence="2">Uncharacterized protein</fullName>
    </submittedName>
</protein>
<dbReference type="InterPro" id="IPR043713">
    <property type="entry name" value="DUF5654"/>
</dbReference>
<dbReference type="AlphaFoldDB" id="A0A0G0P3U1"/>
<evidence type="ECO:0000313" key="3">
    <source>
        <dbReference type="Proteomes" id="UP000034710"/>
    </source>
</evidence>
<comment type="caution">
    <text evidence="2">The sequence shown here is derived from an EMBL/GenBank/DDBJ whole genome shotgun (WGS) entry which is preliminary data.</text>
</comment>
<keyword evidence="1" id="KW-0812">Transmembrane</keyword>
<keyword evidence="1" id="KW-0472">Membrane</keyword>
<dbReference type="Pfam" id="PF18898">
    <property type="entry name" value="DUF5654"/>
    <property type="match status" value="1"/>
</dbReference>
<keyword evidence="1" id="KW-1133">Transmembrane helix</keyword>
<dbReference type="EMBL" id="LBVJ01000012">
    <property type="protein sequence ID" value="KKQ83966.1"/>
    <property type="molecule type" value="Genomic_DNA"/>
</dbReference>
<dbReference type="Proteomes" id="UP000034710">
    <property type="component" value="Unassembled WGS sequence"/>
</dbReference>
<gene>
    <name evidence="2" type="ORF">UT06_C0012G0031</name>
</gene>
<proteinExistence type="predicted"/>
<feature type="transmembrane region" description="Helical" evidence="1">
    <location>
        <begin position="20"/>
        <end position="40"/>
    </location>
</feature>
<sequence>MFLLPDLDSFESDYIPEILFSYTNSNILTIIIIIFISLIFTSMNKTKEQIYEEEFAKQENIHETVMKDAKVFKKQFVERSLKLVTSGFGLVSALAWNELIKEAVSVYIKPYFGKNSGLISLAIYAILVTALAVFITYQLSKISENAGED</sequence>
<feature type="transmembrane region" description="Helical" evidence="1">
    <location>
        <begin position="117"/>
        <end position="137"/>
    </location>
</feature>
<organism evidence="2 3">
    <name type="scientific">Candidatus Woesebacteria bacterium GW2011_GWA1_38_8</name>
    <dbReference type="NCBI Taxonomy" id="1618547"/>
    <lineage>
        <taxon>Bacteria</taxon>
        <taxon>Candidatus Woeseibacteriota</taxon>
    </lineage>
</organism>
<accession>A0A0G0P3U1</accession>
<reference evidence="2 3" key="1">
    <citation type="journal article" date="2015" name="Nature">
        <title>rRNA introns, odd ribosomes, and small enigmatic genomes across a large radiation of phyla.</title>
        <authorList>
            <person name="Brown C.T."/>
            <person name="Hug L.A."/>
            <person name="Thomas B.C."/>
            <person name="Sharon I."/>
            <person name="Castelle C.J."/>
            <person name="Singh A."/>
            <person name="Wilkins M.J."/>
            <person name="Williams K.H."/>
            <person name="Banfield J.F."/>
        </authorList>
    </citation>
    <scope>NUCLEOTIDE SEQUENCE [LARGE SCALE GENOMIC DNA]</scope>
</reference>
<evidence type="ECO:0000256" key="1">
    <source>
        <dbReference type="SAM" id="Phobius"/>
    </source>
</evidence>